<dbReference type="Pfam" id="PF13349">
    <property type="entry name" value="DUF4097"/>
    <property type="match status" value="1"/>
</dbReference>
<dbReference type="RefSeq" id="WP_149513631.1">
    <property type="nucleotide sequence ID" value="NZ_VDFC01000046.1"/>
</dbReference>
<dbReference type="Proteomes" id="UP000324965">
    <property type="component" value="Unassembled WGS sequence"/>
</dbReference>
<proteinExistence type="predicted"/>
<evidence type="ECO:0000313" key="3">
    <source>
        <dbReference type="Proteomes" id="UP000324965"/>
    </source>
</evidence>
<name>A0A5B0ASX3_9ACTN</name>
<dbReference type="OrthoDB" id="3252095at2"/>
<gene>
    <name evidence="2" type="ORF">FGF04_25835</name>
</gene>
<accession>A0A5B0ASX3</accession>
<dbReference type="EMBL" id="VDFC01000046">
    <property type="protein sequence ID" value="KAA0932212.1"/>
    <property type="molecule type" value="Genomic_DNA"/>
</dbReference>
<organism evidence="2 3">
    <name type="scientific">Streptomyces apricus</name>
    <dbReference type="NCBI Taxonomy" id="1828112"/>
    <lineage>
        <taxon>Bacteria</taxon>
        <taxon>Bacillati</taxon>
        <taxon>Actinomycetota</taxon>
        <taxon>Actinomycetes</taxon>
        <taxon>Kitasatosporales</taxon>
        <taxon>Streptomycetaceae</taxon>
        <taxon>Streptomyces</taxon>
    </lineage>
</organism>
<dbReference type="AlphaFoldDB" id="A0A5B0ASX3"/>
<evidence type="ECO:0000259" key="1">
    <source>
        <dbReference type="Pfam" id="PF13349"/>
    </source>
</evidence>
<protein>
    <submittedName>
        <fullName evidence="2">DUF4097 domain-containing protein</fullName>
    </submittedName>
</protein>
<dbReference type="InterPro" id="IPR025164">
    <property type="entry name" value="Toastrack_DUF4097"/>
</dbReference>
<comment type="caution">
    <text evidence="2">The sequence shown here is derived from an EMBL/GenBank/DDBJ whole genome shotgun (WGS) entry which is preliminary data.</text>
</comment>
<keyword evidence="3" id="KW-1185">Reference proteome</keyword>
<evidence type="ECO:0000313" key="2">
    <source>
        <dbReference type="EMBL" id="KAA0932212.1"/>
    </source>
</evidence>
<feature type="domain" description="DUF4097" evidence="1">
    <location>
        <begin position="21"/>
        <end position="219"/>
    </location>
</feature>
<reference evidence="2 3" key="1">
    <citation type="submission" date="2019-05" db="EMBL/GenBank/DDBJ databases">
        <authorList>
            <person name="Hariharan J."/>
            <person name="Choudoir M.J."/>
            <person name="Diebold P."/>
            <person name="Panke-Buisse K."/>
            <person name="Buckley D.H."/>
        </authorList>
    </citation>
    <scope>NUCLEOTIDE SEQUENCE [LARGE SCALE GENOMIC DNA]</scope>
    <source>
        <strain evidence="2 3">SUN51</strain>
    </source>
</reference>
<sequence length="222" mass="22830">MQKFDTPAPVRAVLDISAGRIQVIAADRTDTLVEVRPADPARSRDVETAERTEVAYADGILRISTPEATNRLVGRSGSVEVTVRLPVDSRVQAKAAAAEFRGVGRLGEVALDGGHGSVKLDEAASARLTGLDTDITVGRLNGAAEISTQRGDVHIAEAVGGALTLTTQQGSITVAAAHGVCATLDAGVDAGRIDNSLKNTGGAPDLTIRATTSQGDITARSL</sequence>